<accession>A0AAW0NFX3</accession>
<dbReference type="Proteomes" id="UP001460270">
    <property type="component" value="Unassembled WGS sequence"/>
</dbReference>
<proteinExistence type="predicted"/>
<evidence type="ECO:0000313" key="3">
    <source>
        <dbReference type="Proteomes" id="UP001460270"/>
    </source>
</evidence>
<keyword evidence="1" id="KW-0732">Signal</keyword>
<evidence type="ECO:0008006" key="4">
    <source>
        <dbReference type="Google" id="ProtNLM"/>
    </source>
</evidence>
<protein>
    <recommendedName>
        <fullName evidence="4">Secreted protein</fullName>
    </recommendedName>
</protein>
<organism evidence="2 3">
    <name type="scientific">Mugilogobius chulae</name>
    <name type="common">yellowstripe goby</name>
    <dbReference type="NCBI Taxonomy" id="88201"/>
    <lineage>
        <taxon>Eukaryota</taxon>
        <taxon>Metazoa</taxon>
        <taxon>Chordata</taxon>
        <taxon>Craniata</taxon>
        <taxon>Vertebrata</taxon>
        <taxon>Euteleostomi</taxon>
        <taxon>Actinopterygii</taxon>
        <taxon>Neopterygii</taxon>
        <taxon>Teleostei</taxon>
        <taxon>Neoteleostei</taxon>
        <taxon>Acanthomorphata</taxon>
        <taxon>Gobiaria</taxon>
        <taxon>Gobiiformes</taxon>
        <taxon>Gobioidei</taxon>
        <taxon>Gobiidae</taxon>
        <taxon>Gobionellinae</taxon>
        <taxon>Mugilogobius</taxon>
    </lineage>
</organism>
<feature type="signal peptide" evidence="1">
    <location>
        <begin position="1"/>
        <end position="36"/>
    </location>
</feature>
<comment type="caution">
    <text evidence="2">The sequence shown here is derived from an EMBL/GenBank/DDBJ whole genome shotgun (WGS) entry which is preliminary data.</text>
</comment>
<evidence type="ECO:0000313" key="2">
    <source>
        <dbReference type="EMBL" id="KAK7898703.1"/>
    </source>
</evidence>
<reference evidence="3" key="1">
    <citation type="submission" date="2024-04" db="EMBL/GenBank/DDBJ databases">
        <title>Salinicola lusitanus LLJ914,a marine bacterium isolated from the Okinawa Trough.</title>
        <authorList>
            <person name="Li J."/>
        </authorList>
    </citation>
    <scope>NUCLEOTIDE SEQUENCE [LARGE SCALE GENOMIC DNA]</scope>
</reference>
<evidence type="ECO:0000256" key="1">
    <source>
        <dbReference type="SAM" id="SignalP"/>
    </source>
</evidence>
<keyword evidence="3" id="KW-1185">Reference proteome</keyword>
<gene>
    <name evidence="2" type="ORF">WMY93_019556</name>
</gene>
<name>A0AAW0NFX3_9GOBI</name>
<dbReference type="EMBL" id="JBBPFD010000014">
    <property type="protein sequence ID" value="KAK7898703.1"/>
    <property type="molecule type" value="Genomic_DNA"/>
</dbReference>
<feature type="chain" id="PRO_5043317709" description="Secreted protein" evidence="1">
    <location>
        <begin position="37"/>
        <end position="139"/>
    </location>
</feature>
<dbReference type="AlphaFoldDB" id="A0AAW0NFX3"/>
<sequence length="139" mass="15153">MVLKSTPPPHSPLTPCMFCSVSFALLLLSLSHSSLSHSGGSSQYVAAMSRRGQTLPAAHTDTSTFCVFSEGAFGHQQGFRSDLSRTYMACVSREFCQAQHLTSAENAPGISRSLPRPDSTDLSPIDQYEHRPELIYFLA</sequence>